<sequence length="1468" mass="167874">MGWLNSGPEGDNTPETQSERSGSPDSGNIGTINTASNNNAQIISKLASMDATYLNQLNEVTTKMAERELNYKEELQNKDIQLQQCQKRVAAVEQRIRERDGQLSALREEKSDCTREIADLKNQLYQLQFEVEDMTSDKSEIENQWQVKLADSLRDLSGSKRALEEALQSKADAVAKAAEAEKEINELKKKLLQKQGNQSATETELRQQLARLQSANTALTAQVAEERSNSSDTIKCTSKEVASLRATLRSKDDTIQSLQTRVEKYHNDITALEEELDDLREEKQQISEGKVKETANLINNLTKSTDKLKQELEDMTAKWEKQRDDYEAQVTIAERKGEEIMLLKSSLQERELEIEQSKLTSSRATALEEELQKMDERVDELTTALNDAVEEIDNLQADVVYKEGRIASLEKEIQEASSLLESPADDDHVTELNSSANRRESGNFTRLRQEIEKITRERARLESDHAHQLTLLETSKNDDIARLEKELDEVRIQLKAESEKVDSLKASLEKMEQSYASVSDELAKTREIMDQLDAEEDRELLEANQKVNELQVECDKLLSEINELRAAQLVEKAHETARDEIDSENTKSLSEQLFASQEEVRSAAVKLGKTIREKEMVISDLRSELSSREKYSEELRNDLESLQLSVERGPTKRNYGMSIDPEWHDADNVTKLKFQLSTLSKEKRMIENELRAKIEARDATIAVLVLSSSNQEASMQELKKEIHRLQSLVDSRSSSENVASRKLKELEASRRREVESLKRRADDLTDELNQTKKKLLSVTQELECAMTKLDATKSMPDVQDLAGRLVVSEQVQRMLKTENSENLKERDAAIANLLQSVQTNEKVISNLRADIDGFQKKLSESVAENKRLQHESEIFAAQIIDQDEEFESLNARLKEKTNEIASLKRELASSAMEIRNAKHLQSQLDDLREEKRNNCIRINKLEVELRNVELKQAEDIGYEVERLKLELKNAIADKERTESTMTKQIDSLRKLRNHAEDDLRERERKIASLEKEVKELKETISEDDFDDVFLDDKPGQSKKELMAERDSLIVKIETLEQEIVSLRSVSESKQLSELKTKLAQSEQVRAELERDRLQFNADKDREMDRLHKQLSETRQSFEARELEHLSLLKKLECENNELREEFAVRIKEKNSKIVALEQTLAAQEQVVGNMSNEMDQLQNGMERIAIQRRAEIEELQQELMDYTTKSTRLEREVMALSMKLEDKKLKHKAEMAKMKDKIAALESEPSLERVVRHDKHDVKHELEEKNEHLKWLNSSLKDENQKMKDKIEKLKAINAKKDEHSPTSSAKNNDKWRNVALQEQVAVLSQRVIELEEAAAVTATTLKRPPQSPRPPNLFSPVERNSMSNLARSSSAPKSVLRVSTYTENNQANDLLSYSDDERPTITNILSAGTPPALPRPDSSTPRSSSEKSKSSKHSTPRFSLRKKNSKERSSPSAKFDDASHSTTNYDF</sequence>
<dbReference type="PANTHER" id="PTHR23159:SF31">
    <property type="entry name" value="CENTROSOME-ASSOCIATED PROTEIN CEP250 ISOFORM X1"/>
    <property type="match status" value="1"/>
</dbReference>
<feature type="coiled-coil region" evidence="1">
    <location>
        <begin position="75"/>
        <end position="137"/>
    </location>
</feature>
<protein>
    <submittedName>
        <fullName evidence="3">Uncharacterized protein</fullName>
    </submittedName>
</protein>
<gene>
    <name evidence="3" type="ORF">ACHAWU_000089</name>
</gene>
<feature type="compositionally biased region" description="Basic residues" evidence="2">
    <location>
        <begin position="1431"/>
        <end position="1446"/>
    </location>
</feature>
<accession>A0ABD3MHH5</accession>
<dbReference type="Proteomes" id="UP001530293">
    <property type="component" value="Unassembled WGS sequence"/>
</dbReference>
<comment type="caution">
    <text evidence="3">The sequence shown here is derived from an EMBL/GenBank/DDBJ whole genome shotgun (WGS) entry which is preliminary data.</text>
</comment>
<keyword evidence="4" id="KW-1185">Reference proteome</keyword>
<feature type="region of interest" description="Disordered" evidence="2">
    <location>
        <begin position="1292"/>
        <end position="1312"/>
    </location>
</feature>
<feature type="compositionally biased region" description="Polar residues" evidence="2">
    <location>
        <begin position="1359"/>
        <end position="1375"/>
    </location>
</feature>
<feature type="region of interest" description="Disordered" evidence="2">
    <location>
        <begin position="1389"/>
        <end position="1468"/>
    </location>
</feature>
<feature type="coiled-coil region" evidence="1">
    <location>
        <begin position="255"/>
        <end position="336"/>
    </location>
</feature>
<feature type="coiled-coil region" evidence="1">
    <location>
        <begin position="364"/>
        <end position="412"/>
    </location>
</feature>
<reference evidence="3 4" key="1">
    <citation type="submission" date="2024-10" db="EMBL/GenBank/DDBJ databases">
        <title>Updated reference genomes for cyclostephanoid diatoms.</title>
        <authorList>
            <person name="Roberts W.R."/>
            <person name="Alverson A.J."/>
        </authorList>
    </citation>
    <scope>NUCLEOTIDE SEQUENCE [LARGE SCALE GENOMIC DNA]</scope>
    <source>
        <strain evidence="3 4">AJA232-27</strain>
    </source>
</reference>
<evidence type="ECO:0000256" key="1">
    <source>
        <dbReference type="SAM" id="Coils"/>
    </source>
</evidence>
<evidence type="ECO:0000313" key="4">
    <source>
        <dbReference type="Proteomes" id="UP001530293"/>
    </source>
</evidence>
<evidence type="ECO:0000256" key="2">
    <source>
        <dbReference type="SAM" id="MobiDB-lite"/>
    </source>
</evidence>
<keyword evidence="1" id="KW-0175">Coiled coil</keyword>
<name>A0ABD3MHH5_9STRA</name>
<feature type="compositionally biased region" description="Basic and acidic residues" evidence="2">
    <location>
        <begin position="1292"/>
        <end position="1301"/>
    </location>
</feature>
<dbReference type="PANTHER" id="PTHR23159">
    <property type="entry name" value="CENTROSOMAL PROTEIN 2"/>
    <property type="match status" value="1"/>
</dbReference>
<feature type="coiled-coil region" evidence="1">
    <location>
        <begin position="163"/>
        <end position="229"/>
    </location>
</feature>
<evidence type="ECO:0000313" key="3">
    <source>
        <dbReference type="EMBL" id="KAL3761602.1"/>
    </source>
</evidence>
<organism evidence="3 4">
    <name type="scientific">Discostella pseudostelligera</name>
    <dbReference type="NCBI Taxonomy" id="259834"/>
    <lineage>
        <taxon>Eukaryota</taxon>
        <taxon>Sar</taxon>
        <taxon>Stramenopiles</taxon>
        <taxon>Ochrophyta</taxon>
        <taxon>Bacillariophyta</taxon>
        <taxon>Coscinodiscophyceae</taxon>
        <taxon>Thalassiosirophycidae</taxon>
        <taxon>Stephanodiscales</taxon>
        <taxon>Stephanodiscaceae</taxon>
        <taxon>Discostella</taxon>
    </lineage>
</organism>
<feature type="region of interest" description="Disordered" evidence="2">
    <location>
        <begin position="1340"/>
        <end position="1375"/>
    </location>
</feature>
<dbReference type="EMBL" id="JALLBG020000148">
    <property type="protein sequence ID" value="KAL3761602.1"/>
    <property type="molecule type" value="Genomic_DNA"/>
</dbReference>
<feature type="compositionally biased region" description="Polar residues" evidence="2">
    <location>
        <begin position="13"/>
        <end position="34"/>
    </location>
</feature>
<feature type="coiled-coil region" evidence="1">
    <location>
        <begin position="708"/>
        <end position="781"/>
    </location>
</feature>
<feature type="region of interest" description="Disordered" evidence="2">
    <location>
        <begin position="418"/>
        <end position="438"/>
    </location>
</feature>
<feature type="compositionally biased region" description="Basic and acidic residues" evidence="2">
    <location>
        <begin position="1447"/>
        <end position="1460"/>
    </location>
</feature>
<feature type="region of interest" description="Disordered" evidence="2">
    <location>
        <begin position="1"/>
        <end position="34"/>
    </location>
</feature>
<proteinExistence type="predicted"/>